<evidence type="ECO:0000256" key="4">
    <source>
        <dbReference type="ARBA" id="ARBA00011738"/>
    </source>
</evidence>
<dbReference type="FunFam" id="3.40.640.10:FF:000001">
    <property type="entry name" value="Serine hydroxymethyltransferase"/>
    <property type="match status" value="1"/>
</dbReference>
<dbReference type="EC" id="2.1.2.1" evidence="9"/>
<dbReference type="InterPro" id="IPR015421">
    <property type="entry name" value="PyrdxlP-dep_Trfase_major"/>
</dbReference>
<proteinExistence type="inferred from homology"/>
<feature type="domain" description="Serine hydroxymethyltransferase-like" evidence="11">
    <location>
        <begin position="6"/>
        <end position="383"/>
    </location>
</feature>
<evidence type="ECO:0000259" key="11">
    <source>
        <dbReference type="Pfam" id="PF00464"/>
    </source>
</evidence>
<dbReference type="Proteomes" id="UP000460298">
    <property type="component" value="Unassembled WGS sequence"/>
</dbReference>
<evidence type="ECO:0000256" key="3">
    <source>
        <dbReference type="ARBA" id="ARBA00006376"/>
    </source>
</evidence>
<evidence type="ECO:0000256" key="7">
    <source>
        <dbReference type="ARBA" id="ARBA00022679"/>
    </source>
</evidence>
<evidence type="ECO:0000256" key="10">
    <source>
        <dbReference type="PIRSR" id="PIRSR000412-50"/>
    </source>
</evidence>
<gene>
    <name evidence="9" type="primary">glyA</name>
    <name evidence="12" type="ORF">F9K24_08030</name>
</gene>
<keyword evidence="8 9" id="KW-0663">Pyridoxal phosphate</keyword>
<dbReference type="SUPFAM" id="SSF53383">
    <property type="entry name" value="PLP-dependent transferases"/>
    <property type="match status" value="1"/>
</dbReference>
<dbReference type="UniPathway" id="UPA00193"/>
<dbReference type="AlphaFoldDB" id="A0A833H2H1"/>
<dbReference type="Pfam" id="PF00464">
    <property type="entry name" value="SHMT"/>
    <property type="match status" value="1"/>
</dbReference>
<evidence type="ECO:0000313" key="12">
    <source>
        <dbReference type="EMBL" id="KAB2933287.1"/>
    </source>
</evidence>
<keyword evidence="9" id="KW-0028">Amino-acid biosynthesis</keyword>
<dbReference type="InterPro" id="IPR015422">
    <property type="entry name" value="PyrdxlP-dep_Trfase_small"/>
</dbReference>
<feature type="binding site" evidence="9">
    <location>
        <position position="119"/>
    </location>
    <ligand>
        <name>(6S)-5,6,7,8-tetrahydrofolate</name>
        <dbReference type="ChEBI" id="CHEBI:57453"/>
    </ligand>
</feature>
<comment type="caution">
    <text evidence="12">The sequence shown here is derived from an EMBL/GenBank/DDBJ whole genome shotgun (WGS) entry which is preliminary data.</text>
</comment>
<evidence type="ECO:0000256" key="2">
    <source>
        <dbReference type="ARBA" id="ARBA00004496"/>
    </source>
</evidence>
<evidence type="ECO:0000256" key="1">
    <source>
        <dbReference type="ARBA" id="ARBA00001933"/>
    </source>
</evidence>
<dbReference type="UniPathway" id="UPA00288">
    <property type="reaction ID" value="UER01023"/>
</dbReference>
<comment type="pathway">
    <text evidence="9">Amino-acid biosynthesis; glycine biosynthesis; glycine from L-serine: step 1/1.</text>
</comment>
<dbReference type="PROSITE" id="PS00096">
    <property type="entry name" value="SHMT"/>
    <property type="match status" value="1"/>
</dbReference>
<dbReference type="PANTHER" id="PTHR11680">
    <property type="entry name" value="SERINE HYDROXYMETHYLTRANSFERASE"/>
    <property type="match status" value="1"/>
</dbReference>
<sequence>MLKRFLKDTDPAVYDVLVKEDERQEHSLEMIASENFVSRSVLEAYSSTLTNKYAEGYPEKRYYNGCEQADAVETLAIDRAKQIFGASYANVQPHSGAQANAAVFLAALEPGDTFLGMDLSHGGHLTHGSKVNFSGRLYRPVSYGVRESDHRIDYDALRKLAKEHKPKMIIAGFSAYPRVLEFDRFREIADEVGAVLMADIAHIAGLVAVGEHPTPVGVAHYVTTTTHKTLRGPRGGLILTNDLDLGKTLNSRVFPGIQGGPLMHVIAAKAVAFGEALKPEYKEYILRVKANAKALAETFLSRGFAVVSGGTDNHLVLLNVFSRGLTGAVAADALHHAGITANKNTIPFDPNPPAVASGVRFGSPALTTRGLGVEEFRRVGNLICDLLEAPTDEANIKKVAAGVQELCQAFPMERFRLD</sequence>
<dbReference type="GO" id="GO:0019264">
    <property type="term" value="P:glycine biosynthetic process from serine"/>
    <property type="evidence" value="ECO:0007669"/>
    <property type="project" value="UniProtKB-UniRule"/>
</dbReference>
<evidence type="ECO:0000256" key="9">
    <source>
        <dbReference type="HAMAP-Rule" id="MF_00051"/>
    </source>
</evidence>
<dbReference type="EMBL" id="WBUI01000006">
    <property type="protein sequence ID" value="KAB2933287.1"/>
    <property type="molecule type" value="Genomic_DNA"/>
</dbReference>
<dbReference type="PIRSF" id="PIRSF000412">
    <property type="entry name" value="SHMT"/>
    <property type="match status" value="1"/>
</dbReference>
<comment type="catalytic activity">
    <reaction evidence="9">
        <text>(6R)-5,10-methylene-5,6,7,8-tetrahydrofolate + glycine + H2O = (6S)-5,6,7,8-tetrahydrofolate + L-serine</text>
        <dbReference type="Rhea" id="RHEA:15481"/>
        <dbReference type="ChEBI" id="CHEBI:15377"/>
        <dbReference type="ChEBI" id="CHEBI:15636"/>
        <dbReference type="ChEBI" id="CHEBI:33384"/>
        <dbReference type="ChEBI" id="CHEBI:57305"/>
        <dbReference type="ChEBI" id="CHEBI:57453"/>
        <dbReference type="EC" id="2.1.2.1"/>
    </reaction>
</comment>
<organism evidence="12 13">
    <name type="scientific">Leptonema illini</name>
    <dbReference type="NCBI Taxonomy" id="183"/>
    <lineage>
        <taxon>Bacteria</taxon>
        <taxon>Pseudomonadati</taxon>
        <taxon>Spirochaetota</taxon>
        <taxon>Spirochaetia</taxon>
        <taxon>Leptospirales</taxon>
        <taxon>Leptospiraceae</taxon>
        <taxon>Leptonema</taxon>
    </lineage>
</organism>
<reference evidence="12 13" key="1">
    <citation type="submission" date="2019-10" db="EMBL/GenBank/DDBJ databases">
        <title>Extracellular Electron Transfer in a Candidatus Methanoperedens spp. Enrichment Culture.</title>
        <authorList>
            <person name="Berger S."/>
            <person name="Rangel Shaw D."/>
            <person name="Berben T."/>
            <person name="In 'T Zandt M."/>
            <person name="Frank J."/>
            <person name="Reimann J."/>
            <person name="Jetten M.S.M."/>
            <person name="Welte C.U."/>
        </authorList>
    </citation>
    <scope>NUCLEOTIDE SEQUENCE [LARGE SCALE GENOMIC DNA]</scope>
    <source>
        <strain evidence="12">SB12</strain>
    </source>
</reference>
<comment type="function">
    <text evidence="9">Catalyzes the reversible interconversion of serine and glycine with tetrahydrofolate (THF) serving as the one-carbon carrier. This reaction serves as the major source of one-carbon groups required for the biosynthesis of purines, thymidylate, methionine, and other important biomolecules. Also exhibits THF-independent aldolase activity toward beta-hydroxyamino acids, producing glycine and aldehydes, via a retro-aldol mechanism.</text>
</comment>
<comment type="subcellular location">
    <subcellularLocation>
        <location evidence="2 9">Cytoplasm</location>
    </subcellularLocation>
</comment>
<dbReference type="NCBIfam" id="NF000586">
    <property type="entry name" value="PRK00011.1"/>
    <property type="match status" value="1"/>
</dbReference>
<accession>A0A833H2H1</accession>
<dbReference type="GO" id="GO:0032259">
    <property type="term" value="P:methylation"/>
    <property type="evidence" value="ECO:0007669"/>
    <property type="project" value="UniProtKB-KW"/>
</dbReference>
<comment type="caution">
    <text evidence="9">Lacks conserved residue(s) required for the propagation of feature annotation.</text>
</comment>
<dbReference type="GO" id="GO:0030170">
    <property type="term" value="F:pyridoxal phosphate binding"/>
    <property type="evidence" value="ECO:0007669"/>
    <property type="project" value="UniProtKB-UniRule"/>
</dbReference>
<evidence type="ECO:0000313" key="13">
    <source>
        <dbReference type="Proteomes" id="UP000460298"/>
    </source>
</evidence>
<name>A0A833H2H1_9LEPT</name>
<dbReference type="InterPro" id="IPR015424">
    <property type="entry name" value="PyrdxlP-dep_Trfase"/>
</dbReference>
<evidence type="ECO:0000256" key="8">
    <source>
        <dbReference type="ARBA" id="ARBA00022898"/>
    </source>
</evidence>
<dbReference type="InterPro" id="IPR001085">
    <property type="entry name" value="Ser_HO-MeTrfase"/>
</dbReference>
<dbReference type="Gene3D" id="3.90.1150.10">
    <property type="entry name" value="Aspartate Aminotransferase, domain 1"/>
    <property type="match status" value="1"/>
</dbReference>
<keyword evidence="7 9" id="KW-0808">Transferase</keyword>
<dbReference type="CDD" id="cd00378">
    <property type="entry name" value="SHMT"/>
    <property type="match status" value="1"/>
</dbReference>
<comment type="similarity">
    <text evidence="3 9">Belongs to the SHMT family.</text>
</comment>
<dbReference type="InterPro" id="IPR049943">
    <property type="entry name" value="Ser_HO-MeTrfase-like"/>
</dbReference>
<keyword evidence="5 9" id="KW-0963">Cytoplasm</keyword>
<comment type="pathway">
    <text evidence="9">One-carbon metabolism; tetrahydrofolate interconversion.</text>
</comment>
<evidence type="ECO:0000256" key="6">
    <source>
        <dbReference type="ARBA" id="ARBA00022563"/>
    </source>
</evidence>
<dbReference type="GO" id="GO:0004372">
    <property type="term" value="F:glycine hydroxymethyltransferase activity"/>
    <property type="evidence" value="ECO:0007669"/>
    <property type="project" value="UniProtKB-UniRule"/>
</dbReference>
<dbReference type="InterPro" id="IPR039429">
    <property type="entry name" value="SHMT-like_dom"/>
</dbReference>
<protein>
    <recommendedName>
        <fullName evidence="9">Serine hydroxymethyltransferase</fullName>
        <shortName evidence="9">SHMT</shortName>
        <shortName evidence="9">Serine methylase</shortName>
        <ecNumber evidence="9">2.1.2.1</ecNumber>
    </recommendedName>
</protein>
<feature type="site" description="Plays an important role in substrate specificity" evidence="9">
    <location>
        <position position="227"/>
    </location>
</feature>
<dbReference type="GO" id="GO:0005829">
    <property type="term" value="C:cytosol"/>
    <property type="evidence" value="ECO:0007669"/>
    <property type="project" value="TreeGrafter"/>
</dbReference>
<keyword evidence="6 9" id="KW-0554">One-carbon metabolism</keyword>
<comment type="subunit">
    <text evidence="4 9">Homodimer.</text>
</comment>
<dbReference type="InterPro" id="IPR019798">
    <property type="entry name" value="Ser_HO-MeTrfase_PLP_BS"/>
</dbReference>
<comment type="cofactor">
    <cofactor evidence="1 9 10">
        <name>pyridoxal 5'-phosphate</name>
        <dbReference type="ChEBI" id="CHEBI:597326"/>
    </cofactor>
</comment>
<feature type="modified residue" description="N6-(pyridoxal phosphate)lysine" evidence="9 10">
    <location>
        <position position="228"/>
    </location>
</feature>
<dbReference type="HAMAP" id="MF_00051">
    <property type="entry name" value="SHMT"/>
    <property type="match status" value="1"/>
</dbReference>
<dbReference type="Gene3D" id="3.40.640.10">
    <property type="entry name" value="Type I PLP-dependent aspartate aminotransferase-like (Major domain)"/>
    <property type="match status" value="1"/>
</dbReference>
<dbReference type="GO" id="GO:0008168">
    <property type="term" value="F:methyltransferase activity"/>
    <property type="evidence" value="ECO:0007669"/>
    <property type="project" value="UniProtKB-KW"/>
</dbReference>
<keyword evidence="12" id="KW-0489">Methyltransferase</keyword>
<dbReference type="PANTHER" id="PTHR11680:SF35">
    <property type="entry name" value="SERINE HYDROXYMETHYLTRANSFERASE 1"/>
    <property type="match status" value="1"/>
</dbReference>
<evidence type="ECO:0000256" key="5">
    <source>
        <dbReference type="ARBA" id="ARBA00022490"/>
    </source>
</evidence>
<feature type="binding site" evidence="9">
    <location>
        <begin position="123"/>
        <end position="125"/>
    </location>
    <ligand>
        <name>(6S)-5,6,7,8-tetrahydrofolate</name>
        <dbReference type="ChEBI" id="CHEBI:57453"/>
    </ligand>
</feature>
<dbReference type="GO" id="GO:0035999">
    <property type="term" value="P:tetrahydrofolate interconversion"/>
    <property type="evidence" value="ECO:0007669"/>
    <property type="project" value="UniProtKB-UniRule"/>
</dbReference>